<proteinExistence type="predicted"/>
<dbReference type="GO" id="GO:0005737">
    <property type="term" value="C:cytoplasm"/>
    <property type="evidence" value="ECO:0007669"/>
    <property type="project" value="UniProtKB-SubCell"/>
</dbReference>
<sequence length="455" mass="48946">MGNSNSSQSAKRHQQDQCGPGVMLSANERDWLHALIRQEKGGEGLGYLLALAERVAVADDPQARAVIRTVLNDRAIHQAIERVPPPSEHPEDHTVAQVCHILANVDSHWASFPPEQQQLALCALWFPIARTMAGVYVPAPPPPPPLAPIALRAKPSPAGAPTSPSTSSEPQVNFAPTHCSPNTCRPSPPHLGGQLTRPILQPQHILQLCTGLPPPLRTCWRQAYASVRDGRAWSALHRGVMQTVVQALASWSVVLVIKDTHGQVFGGVINEVPLIPGPKFRAERVAAASASGMAAPPAEVAGLDLVPFLFSIHKGDAKVNLYRPTGINANQLYINSGSSTLPNGVGFGGQLDFFGLWLDASMDSGHSRVAGETSLTFGNPILASEKEFTVSDVEAWVVECAGWERDPDAEVVPGGDGKKSVLDQFPELVEMLEMGGRKMYSKELPQVPVDWDELE</sequence>
<dbReference type="InterPro" id="IPR006571">
    <property type="entry name" value="TLDc_dom"/>
</dbReference>
<evidence type="ECO:0000256" key="1">
    <source>
        <dbReference type="ARBA" id="ARBA00004370"/>
    </source>
</evidence>
<dbReference type="SMART" id="SM00584">
    <property type="entry name" value="TLDc"/>
    <property type="match status" value="1"/>
</dbReference>
<dbReference type="PROSITE" id="PS51886">
    <property type="entry name" value="TLDC"/>
    <property type="match status" value="1"/>
</dbReference>
<feature type="region of interest" description="Disordered" evidence="10">
    <location>
        <begin position="1"/>
        <end position="22"/>
    </location>
</feature>
<name>A0A1Y2HEL0_9FUNG</name>
<evidence type="ECO:0000256" key="6">
    <source>
        <dbReference type="ARBA" id="ARBA00023228"/>
    </source>
</evidence>
<evidence type="ECO:0000256" key="10">
    <source>
        <dbReference type="SAM" id="MobiDB-lite"/>
    </source>
</evidence>
<dbReference type="STRING" id="765915.A0A1Y2HEL0"/>
<dbReference type="Pfam" id="PF07534">
    <property type="entry name" value="TLD"/>
    <property type="match status" value="2"/>
</dbReference>
<dbReference type="Proteomes" id="UP000193411">
    <property type="component" value="Unassembled WGS sequence"/>
</dbReference>
<keyword evidence="13" id="KW-1185">Reference proteome</keyword>
<accession>A0A1Y2HEL0</accession>
<evidence type="ECO:0000256" key="4">
    <source>
        <dbReference type="ARBA" id="ARBA00022490"/>
    </source>
</evidence>
<dbReference type="GO" id="GO:0005634">
    <property type="term" value="C:nucleus"/>
    <property type="evidence" value="ECO:0007669"/>
    <property type="project" value="TreeGrafter"/>
</dbReference>
<dbReference type="OrthoDB" id="26679at2759"/>
<evidence type="ECO:0000256" key="9">
    <source>
        <dbReference type="ARBA" id="ARBA00042134"/>
    </source>
</evidence>
<organism evidence="12 13">
    <name type="scientific">Catenaria anguillulae PL171</name>
    <dbReference type="NCBI Taxonomy" id="765915"/>
    <lineage>
        <taxon>Eukaryota</taxon>
        <taxon>Fungi</taxon>
        <taxon>Fungi incertae sedis</taxon>
        <taxon>Blastocladiomycota</taxon>
        <taxon>Blastocladiomycetes</taxon>
        <taxon>Blastocladiales</taxon>
        <taxon>Catenariaceae</taxon>
        <taxon>Catenaria</taxon>
    </lineage>
</organism>
<protein>
    <recommendedName>
        <fullName evidence="7">MTOR-associated protein MEAK7</fullName>
    </recommendedName>
    <alternativeName>
        <fullName evidence="9">TBC/LysM-associated domain-containing protein 1</fullName>
    </alternativeName>
    <alternativeName>
        <fullName evidence="8">TLD domain-containing protein 1</fullName>
    </alternativeName>
</protein>
<dbReference type="EMBL" id="MCFL01000039">
    <property type="protein sequence ID" value="ORZ33017.1"/>
    <property type="molecule type" value="Genomic_DNA"/>
</dbReference>
<evidence type="ECO:0000256" key="3">
    <source>
        <dbReference type="ARBA" id="ARBA00004496"/>
    </source>
</evidence>
<feature type="region of interest" description="Disordered" evidence="10">
    <location>
        <begin position="152"/>
        <end position="193"/>
    </location>
</feature>
<dbReference type="PANTHER" id="PTHR23354">
    <property type="entry name" value="NUCLEOLAR PROTEIN 7/ESTROGEN RECEPTOR COACTIVATOR-RELATED"/>
    <property type="match status" value="1"/>
</dbReference>
<dbReference type="GO" id="GO:0016020">
    <property type="term" value="C:membrane"/>
    <property type="evidence" value="ECO:0007669"/>
    <property type="project" value="UniProtKB-SubCell"/>
</dbReference>
<comment type="caution">
    <text evidence="12">The sequence shown here is derived from an EMBL/GenBank/DDBJ whole genome shotgun (WGS) entry which is preliminary data.</text>
</comment>
<evidence type="ECO:0000313" key="12">
    <source>
        <dbReference type="EMBL" id="ORZ33017.1"/>
    </source>
</evidence>
<evidence type="ECO:0000259" key="11">
    <source>
        <dbReference type="PROSITE" id="PS51886"/>
    </source>
</evidence>
<dbReference type="GO" id="GO:0006979">
    <property type="term" value="P:response to oxidative stress"/>
    <property type="evidence" value="ECO:0007669"/>
    <property type="project" value="TreeGrafter"/>
</dbReference>
<reference evidence="12 13" key="1">
    <citation type="submission" date="2016-07" db="EMBL/GenBank/DDBJ databases">
        <title>Pervasive Adenine N6-methylation of Active Genes in Fungi.</title>
        <authorList>
            <consortium name="DOE Joint Genome Institute"/>
            <person name="Mondo S.J."/>
            <person name="Dannebaum R.O."/>
            <person name="Kuo R.C."/>
            <person name="Labutti K."/>
            <person name="Haridas S."/>
            <person name="Kuo A."/>
            <person name="Salamov A."/>
            <person name="Ahrendt S.R."/>
            <person name="Lipzen A."/>
            <person name="Sullivan W."/>
            <person name="Andreopoulos W.B."/>
            <person name="Clum A."/>
            <person name="Lindquist E."/>
            <person name="Daum C."/>
            <person name="Ramamoorthy G.K."/>
            <person name="Gryganskyi A."/>
            <person name="Culley D."/>
            <person name="Magnuson J.K."/>
            <person name="James T.Y."/>
            <person name="O'Malley M.A."/>
            <person name="Stajich J.E."/>
            <person name="Spatafora J.W."/>
            <person name="Visel A."/>
            <person name="Grigoriev I.V."/>
        </authorList>
    </citation>
    <scope>NUCLEOTIDE SEQUENCE [LARGE SCALE GENOMIC DNA]</scope>
    <source>
        <strain evidence="12 13">PL171</strain>
    </source>
</reference>
<keyword evidence="6" id="KW-0458">Lysosome</keyword>
<evidence type="ECO:0000256" key="8">
    <source>
        <dbReference type="ARBA" id="ARBA00041780"/>
    </source>
</evidence>
<dbReference type="AlphaFoldDB" id="A0A1Y2HEL0"/>
<gene>
    <name evidence="12" type="ORF">BCR44DRAFT_1438945</name>
</gene>
<feature type="compositionally biased region" description="Low complexity" evidence="10">
    <location>
        <begin position="152"/>
        <end position="170"/>
    </location>
</feature>
<evidence type="ECO:0000256" key="7">
    <source>
        <dbReference type="ARBA" id="ARBA00039594"/>
    </source>
</evidence>
<evidence type="ECO:0000256" key="5">
    <source>
        <dbReference type="ARBA" id="ARBA00023136"/>
    </source>
</evidence>
<dbReference type="PANTHER" id="PTHR23354:SF131">
    <property type="entry name" value="MTOR-ASSOCIATED PROTEIN MEAK7"/>
    <property type="match status" value="1"/>
</dbReference>
<comment type="subcellular location">
    <subcellularLocation>
        <location evidence="3">Cytoplasm</location>
    </subcellularLocation>
    <subcellularLocation>
        <location evidence="2">Lysosome</location>
    </subcellularLocation>
    <subcellularLocation>
        <location evidence="1">Membrane</location>
    </subcellularLocation>
</comment>
<keyword evidence="4" id="KW-0963">Cytoplasm</keyword>
<evidence type="ECO:0000313" key="13">
    <source>
        <dbReference type="Proteomes" id="UP000193411"/>
    </source>
</evidence>
<keyword evidence="5" id="KW-0472">Membrane</keyword>
<feature type="domain" description="TLDc" evidence="11">
    <location>
        <begin position="198"/>
        <end position="399"/>
    </location>
</feature>
<evidence type="ECO:0000256" key="2">
    <source>
        <dbReference type="ARBA" id="ARBA00004371"/>
    </source>
</evidence>